<accession>A3QMM8</accession>
<reference evidence="4 8" key="3">
    <citation type="journal article" date="2015" name="Vet. Microbiol.">
        <title>Whole-genome sequence of a novel Chinese cyprinid herpesvirus 3 isolate reveals the existence of a distinct European genotype in East Asia.</title>
        <authorList>
            <person name="Li W."/>
            <person name="Lee X."/>
            <person name="Weng S."/>
            <person name="He J."/>
            <person name="Dong C."/>
        </authorList>
    </citation>
    <scope>NUCLEOTIDE SEQUENCE [LARGE SCALE GENOMIC DNA]</scope>
    <source>
        <strain evidence="4">KHV-GZ11</strain>
    </source>
</reference>
<evidence type="ECO:0000313" key="5">
    <source>
        <dbReference type="EMBL" id="BAF48873.1"/>
    </source>
</evidence>
<evidence type="ECO:0000313" key="6">
    <source>
        <dbReference type="Proteomes" id="UP000106924"/>
    </source>
</evidence>
<evidence type="ECO:0000256" key="1">
    <source>
        <dbReference type="SAM" id="MobiDB-lite"/>
    </source>
</evidence>
<feature type="region of interest" description="Disordered" evidence="1">
    <location>
        <begin position="370"/>
        <end position="435"/>
    </location>
</feature>
<sequence>MFHAEYASLAVDLTVDHKADQLSEGDYVQFTGQFCLSDLLGPCVDDGSEKDVVFLHRLGRVKGELDKYPGQGYFTITGHRDQSVVAGTHDAPRDRIYQALGCGPWHEWLPGMPLAKQRETIVKSIHSYLGSKLQKEFRTFRSEYLELKQKGTIQCTWSGSEVSQVCYTKTQSGVGVVHFKNLSRAVYPNNVSDIASASSMFVKFLMSLRALHVAGASRTWIGYLSRITNSIDRGLLVDRNLVGQAFGGRFAGGALGPHFEGTETDTTGLRHYTHFFSSKAVDAVCEAFHTFEAVSNTFMADVLERLTLNVHIRRELIKLKTATEIRFQLDTLVESFTVSKKRCLADYPNLYLRHVEAVAKDISMDGVEVDENFSEDDPEGSPSKKDSGGGKASASSSVSKKSGSGSGGGDKGKAGDKGDKGADETEDPGKDGWSVQLDTLDSVPFRKACLYFPCAVARNTLESVILATATETFAKKHKQKINVYAPAQQAMGRGVPIDLLQRQLDILKEGQSQPQNSQQQLLAQLQKQLAQLQQQQQQW</sequence>
<feature type="compositionally biased region" description="Low complexity" evidence="1">
    <location>
        <begin position="392"/>
        <end position="403"/>
    </location>
</feature>
<proteinExistence type="predicted"/>
<dbReference type="Proteomes" id="UP000156776">
    <property type="component" value="Segment"/>
</dbReference>
<keyword evidence="7" id="KW-1185">Reference proteome</keyword>
<feature type="compositionally biased region" description="Acidic residues" evidence="1">
    <location>
        <begin position="370"/>
        <end position="379"/>
    </location>
</feature>
<evidence type="ECO:0000313" key="3">
    <source>
        <dbReference type="EMBL" id="ABG42887.1"/>
    </source>
</evidence>
<dbReference type="Proteomes" id="UP000160099">
    <property type="component" value="Segment"/>
</dbReference>
<evidence type="ECO:0000313" key="8">
    <source>
        <dbReference type="Proteomes" id="UP000160099"/>
    </source>
</evidence>
<dbReference type="EMBL" id="AP008984">
    <property type="protein sequence ID" value="BAF48873.1"/>
    <property type="molecule type" value="Genomic_DNA"/>
</dbReference>
<feature type="compositionally biased region" description="Basic and acidic residues" evidence="1">
    <location>
        <begin position="410"/>
        <end position="430"/>
    </location>
</feature>
<name>A3QMM8_CYHV3</name>
<dbReference type="Proteomes" id="UP000106924">
    <property type="component" value="Segment"/>
</dbReference>
<protein>
    <submittedName>
        <fullName evidence="4">ORF60L</fullName>
    </submittedName>
    <submittedName>
        <fullName evidence="3">Protein ORF60</fullName>
    </submittedName>
</protein>
<evidence type="ECO:0000313" key="7">
    <source>
        <dbReference type="Proteomes" id="UP000156776"/>
    </source>
</evidence>
<evidence type="ECO:0000313" key="4">
    <source>
        <dbReference type="EMBL" id="AIC32415.1"/>
    </source>
</evidence>
<dbReference type="KEGG" id="vg:11266390"/>
<dbReference type="EMBL" id="DQ657948">
    <property type="protein sequence ID" value="ABG42887.1"/>
    <property type="molecule type" value="Genomic_DNA"/>
</dbReference>
<gene>
    <name evidence="4" type="ORF">CyHV3-GZ_ORF60L</name>
    <name evidence="3" type="ORF">CyHV3_ORF60</name>
    <name evidence="5" type="ORF">KHVJ069</name>
</gene>
<dbReference type="EMBL" id="DQ177346">
    <property type="protein sequence ID" value="ABC55184.1"/>
    <property type="molecule type" value="Genomic_DNA"/>
</dbReference>
<dbReference type="GeneID" id="11266390"/>
<reference evidence="3" key="2">
    <citation type="submission" date="2007-03" db="EMBL/GenBank/DDBJ databases">
        <title>Comparative genomics of carp herpesviruses.</title>
        <authorList>
            <person name="Davison A.J."/>
            <person name="Kurobe T."/>
            <person name="Gatherer D."/>
            <person name="Cunningham C."/>
            <person name="Waltzek T.B."/>
            <person name="Korf I."/>
            <person name="Fukuda H."/>
            <person name="Hedrick R.P."/>
        </authorList>
    </citation>
    <scope>NUCLEOTIDE SEQUENCE</scope>
    <source>
        <strain evidence="3">KHV-U</strain>
    </source>
</reference>
<evidence type="ECO:0000313" key="2">
    <source>
        <dbReference type="EMBL" id="ABC55184.1"/>
    </source>
</evidence>
<dbReference type="Proteomes" id="UP000169752">
    <property type="component" value="Segment"/>
</dbReference>
<organism evidence="2 6">
    <name type="scientific">Cyprinid herpesvirus 3</name>
    <name type="common">CyHV-3</name>
    <dbReference type="NCBI Taxonomy" id="180230"/>
    <lineage>
        <taxon>Viruses</taxon>
        <taxon>Duplodnaviria</taxon>
        <taxon>Heunggongvirae</taxon>
        <taxon>Peploviricota</taxon>
        <taxon>Herviviricetes</taxon>
        <taxon>Herpesvirales</taxon>
        <taxon>Alloherpesviridae</taxon>
        <taxon>Cyvirus</taxon>
        <taxon>Cyvirus cyprinidallo3</taxon>
    </lineage>
</organism>
<dbReference type="RefSeq" id="YP_001096095.1">
    <property type="nucleotide sequence ID" value="NC_009127.1"/>
</dbReference>
<reference evidence="6 7" key="1">
    <citation type="journal article" date="2007" name="J. Virol.">
        <title>Genome sequences of three koi herpesvirus isolates representing the expanding distribution of an emerging disease threatening koi and common carp worldwide.</title>
        <authorList>
            <person name="Aoki T."/>
            <person name="Hirono I."/>
            <person name="Kurokawa K."/>
            <person name="Fukuda H."/>
            <person name="Nahary R."/>
            <person name="Eldar A."/>
            <person name="Davison A.J."/>
            <person name="Waltzek T.B."/>
            <person name="Bercovier H."/>
            <person name="Hedrick R.P."/>
        </authorList>
    </citation>
    <scope>NUCLEOTIDE SEQUENCE [LARGE SCALE GENOMIC DNA]</scope>
    <source>
        <strain evidence="2">KHV-I</strain>
        <strain evidence="3 7">KHV-U</strain>
        <strain evidence="5">TUMST1</strain>
    </source>
</reference>
<dbReference type="EMBL" id="KJ627438">
    <property type="protein sequence ID" value="AIC32415.1"/>
    <property type="molecule type" value="Genomic_DNA"/>
</dbReference>